<dbReference type="eggNOG" id="KOG1192">
    <property type="taxonomic scope" value="Eukaryota"/>
</dbReference>
<dbReference type="STRING" id="981085.W9S8S7"/>
<dbReference type="Gene3D" id="3.40.50.2000">
    <property type="entry name" value="Glycogen Phosphorylase B"/>
    <property type="match status" value="1"/>
</dbReference>
<sequence length="120" mass="13520">MHCGWNSALEGVCGGVTMVIWPVFAEQFYNEKLVTQVLGIGVEVGVQRWSRVEGDFVKREVVEKAVRRIMEGEEAEKMRSRAKAFAEMGRRAIEEGGSSYSDLNALFDDLRLHQVDPELS</sequence>
<evidence type="ECO:0000313" key="2">
    <source>
        <dbReference type="EMBL" id="EXC17296.1"/>
    </source>
</evidence>
<dbReference type="AlphaFoldDB" id="W9S8S7"/>
<dbReference type="Pfam" id="PF00201">
    <property type="entry name" value="UDPGT"/>
    <property type="match status" value="1"/>
</dbReference>
<dbReference type="InterPro" id="IPR002213">
    <property type="entry name" value="UDP_glucos_trans"/>
</dbReference>
<keyword evidence="1 2" id="KW-0808">Transferase</keyword>
<evidence type="ECO:0000256" key="1">
    <source>
        <dbReference type="ARBA" id="ARBA00022679"/>
    </source>
</evidence>
<organism evidence="2 3">
    <name type="scientific">Morus notabilis</name>
    <dbReference type="NCBI Taxonomy" id="981085"/>
    <lineage>
        <taxon>Eukaryota</taxon>
        <taxon>Viridiplantae</taxon>
        <taxon>Streptophyta</taxon>
        <taxon>Embryophyta</taxon>
        <taxon>Tracheophyta</taxon>
        <taxon>Spermatophyta</taxon>
        <taxon>Magnoliopsida</taxon>
        <taxon>eudicotyledons</taxon>
        <taxon>Gunneridae</taxon>
        <taxon>Pentapetalae</taxon>
        <taxon>rosids</taxon>
        <taxon>fabids</taxon>
        <taxon>Rosales</taxon>
        <taxon>Moraceae</taxon>
        <taxon>Moreae</taxon>
        <taxon>Morus</taxon>
    </lineage>
</organism>
<name>W9S8S7_9ROSA</name>
<dbReference type="EMBL" id="KE345811">
    <property type="protein sequence ID" value="EXC17296.1"/>
    <property type="molecule type" value="Genomic_DNA"/>
</dbReference>
<dbReference type="PANTHER" id="PTHR48045">
    <property type="entry name" value="UDP-GLYCOSYLTRANSFERASE 72B1"/>
    <property type="match status" value="1"/>
</dbReference>
<accession>W9S8S7</accession>
<proteinExistence type="predicted"/>
<dbReference type="PANTHER" id="PTHR48045:SF3">
    <property type="entry name" value="GLYCOSYLTRANSFERASE"/>
    <property type="match status" value="1"/>
</dbReference>
<evidence type="ECO:0000313" key="3">
    <source>
        <dbReference type="Proteomes" id="UP000030645"/>
    </source>
</evidence>
<dbReference type="SUPFAM" id="SSF53756">
    <property type="entry name" value="UDP-Glycosyltransferase/glycogen phosphorylase"/>
    <property type="match status" value="1"/>
</dbReference>
<keyword evidence="3" id="KW-1185">Reference proteome</keyword>
<reference evidence="3" key="1">
    <citation type="submission" date="2013-01" db="EMBL/GenBank/DDBJ databases">
        <title>Draft Genome Sequence of a Mulberry Tree, Morus notabilis C.K. Schneid.</title>
        <authorList>
            <person name="He N."/>
            <person name="Zhao S."/>
        </authorList>
    </citation>
    <scope>NUCLEOTIDE SEQUENCE</scope>
</reference>
<gene>
    <name evidence="2" type="ORF">L484_027484</name>
</gene>
<dbReference type="GO" id="GO:0008194">
    <property type="term" value="F:UDP-glycosyltransferase activity"/>
    <property type="evidence" value="ECO:0007669"/>
    <property type="project" value="InterPro"/>
</dbReference>
<protein>
    <submittedName>
        <fullName evidence="2">UDP-glycosyltransferase</fullName>
    </submittedName>
</protein>
<dbReference type="Proteomes" id="UP000030645">
    <property type="component" value="Unassembled WGS sequence"/>
</dbReference>